<reference evidence="3" key="2">
    <citation type="journal article" date="2021" name="PeerJ">
        <title>Extensive microbial diversity within the chicken gut microbiome revealed by metagenomics and culture.</title>
        <authorList>
            <person name="Gilroy R."/>
            <person name="Ravi A."/>
            <person name="Getino M."/>
            <person name="Pursley I."/>
            <person name="Horton D.L."/>
            <person name="Alikhan N.F."/>
            <person name="Baker D."/>
            <person name="Gharbi K."/>
            <person name="Hall N."/>
            <person name="Watson M."/>
            <person name="Adriaenssens E.M."/>
            <person name="Foster-Nyarko E."/>
            <person name="Jarju S."/>
            <person name="Secka A."/>
            <person name="Antonio M."/>
            <person name="Oren A."/>
            <person name="Chaudhuri R.R."/>
            <person name="La Ragione R."/>
            <person name="Hildebrand F."/>
            <person name="Pallen M.J."/>
        </authorList>
    </citation>
    <scope>NUCLEOTIDE SEQUENCE</scope>
    <source>
        <strain evidence="3">ChiSjej4B22-8148</strain>
    </source>
</reference>
<evidence type="ECO:0000313" key="3">
    <source>
        <dbReference type="EMBL" id="HIR14506.1"/>
    </source>
</evidence>
<comment type="caution">
    <text evidence="3">The sequence shown here is derived from an EMBL/GenBank/DDBJ whole genome shotgun (WGS) entry which is preliminary data.</text>
</comment>
<evidence type="ECO:0000259" key="2">
    <source>
        <dbReference type="Pfam" id="PF07486"/>
    </source>
</evidence>
<keyword evidence="1" id="KW-1133">Transmembrane helix</keyword>
<feature type="domain" description="Cell wall hydrolase SleB" evidence="2">
    <location>
        <begin position="165"/>
        <end position="263"/>
    </location>
</feature>
<dbReference type="InterPro" id="IPR011105">
    <property type="entry name" value="Cell_wall_hydrolase_SleB"/>
</dbReference>
<dbReference type="AlphaFoldDB" id="A0A9D1DA21"/>
<name>A0A9D1DA21_9FIRM</name>
<dbReference type="EMBL" id="DVGK01000126">
    <property type="protein sequence ID" value="HIR14506.1"/>
    <property type="molecule type" value="Genomic_DNA"/>
</dbReference>
<dbReference type="GO" id="GO:0016787">
    <property type="term" value="F:hydrolase activity"/>
    <property type="evidence" value="ECO:0007669"/>
    <property type="project" value="UniProtKB-KW"/>
</dbReference>
<protein>
    <submittedName>
        <fullName evidence="3">Cell wall hydrolase</fullName>
    </submittedName>
</protein>
<keyword evidence="1" id="KW-0812">Transmembrane</keyword>
<dbReference type="Pfam" id="PF07486">
    <property type="entry name" value="Hydrolase_2"/>
    <property type="match status" value="1"/>
</dbReference>
<accession>A0A9D1DA21</accession>
<gene>
    <name evidence="3" type="ORF">IAB31_11355</name>
</gene>
<dbReference type="Gene3D" id="1.10.10.2520">
    <property type="entry name" value="Cell wall hydrolase SleB, domain 1"/>
    <property type="match status" value="1"/>
</dbReference>
<feature type="transmembrane region" description="Helical" evidence="1">
    <location>
        <begin position="21"/>
        <end position="42"/>
    </location>
</feature>
<proteinExistence type="predicted"/>
<organism evidence="3 4">
    <name type="scientific">Candidatus Choladousia intestinavium</name>
    <dbReference type="NCBI Taxonomy" id="2840727"/>
    <lineage>
        <taxon>Bacteria</taxon>
        <taxon>Bacillati</taxon>
        <taxon>Bacillota</taxon>
        <taxon>Clostridia</taxon>
        <taxon>Lachnospirales</taxon>
        <taxon>Lachnospiraceae</taxon>
        <taxon>Lachnospiraceae incertae sedis</taxon>
        <taxon>Candidatus Choladousia</taxon>
    </lineage>
</organism>
<dbReference type="Proteomes" id="UP000886757">
    <property type="component" value="Unassembled WGS sequence"/>
</dbReference>
<dbReference type="InterPro" id="IPR042047">
    <property type="entry name" value="SleB_dom1"/>
</dbReference>
<evidence type="ECO:0000256" key="1">
    <source>
        <dbReference type="SAM" id="Phobius"/>
    </source>
</evidence>
<reference evidence="3" key="1">
    <citation type="submission" date="2020-10" db="EMBL/GenBank/DDBJ databases">
        <authorList>
            <person name="Gilroy R."/>
        </authorList>
    </citation>
    <scope>NUCLEOTIDE SEQUENCE</scope>
    <source>
        <strain evidence="3">ChiSjej4B22-8148</strain>
    </source>
</reference>
<keyword evidence="3" id="KW-0378">Hydrolase</keyword>
<sequence>MLRKKTCKPLFNLSRQILHRHCRNITLLLAGILLTGSVLLIICEFDTYGHSRVYAVNSSSGTDGERSEIQAGLMGVVNGVSEMEEYSDATRQVSAVDSKTEVLAGVTAVDRRVIHQTNIQEGTQKAKELGYYAQQTVYENQMSWDEYYTLLQIVEAEATGGDVMSKMMVAGVVLNRVKDSRFPDTISEVVWQDEQFQPTSDGRIYSCTVTDSTVEAVDRVLQGEDYSQGALFFVARDSAALENLNWFDSSLVWLFEYGGHDYYTFQES</sequence>
<keyword evidence="1" id="KW-0472">Membrane</keyword>
<evidence type="ECO:0000313" key="4">
    <source>
        <dbReference type="Proteomes" id="UP000886757"/>
    </source>
</evidence>